<dbReference type="Pfam" id="PF02518">
    <property type="entry name" value="HATPase_c"/>
    <property type="match status" value="1"/>
</dbReference>
<evidence type="ECO:0000256" key="2">
    <source>
        <dbReference type="ARBA" id="ARBA00012438"/>
    </source>
</evidence>
<dbReference type="PANTHER" id="PTHR43065:SF47">
    <property type="match status" value="1"/>
</dbReference>
<accession>A0ABU3PH48</accession>
<dbReference type="Gene3D" id="1.25.40.10">
    <property type="entry name" value="Tetratricopeptide repeat domain"/>
    <property type="match status" value="2"/>
</dbReference>
<dbReference type="Gene3D" id="3.30.450.40">
    <property type="match status" value="1"/>
</dbReference>
<dbReference type="PROSITE" id="PS50109">
    <property type="entry name" value="HIS_KIN"/>
    <property type="match status" value="1"/>
</dbReference>
<evidence type="ECO:0000313" key="4">
    <source>
        <dbReference type="EMBL" id="MDT9001863.1"/>
    </source>
</evidence>
<dbReference type="PRINTS" id="PR00344">
    <property type="entry name" value="BCTRLSENSOR"/>
</dbReference>
<dbReference type="SMART" id="SM00387">
    <property type="entry name" value="HATPase_c"/>
    <property type="match status" value="1"/>
</dbReference>
<dbReference type="InterPro" id="IPR036890">
    <property type="entry name" value="HATPase_C_sf"/>
</dbReference>
<dbReference type="RefSeq" id="WP_315652746.1">
    <property type="nucleotide sequence ID" value="NZ_JAVXZY010000011.1"/>
</dbReference>
<dbReference type="SUPFAM" id="SSF48452">
    <property type="entry name" value="TPR-like"/>
    <property type="match status" value="2"/>
</dbReference>
<evidence type="ECO:0000259" key="3">
    <source>
        <dbReference type="PROSITE" id="PS50109"/>
    </source>
</evidence>
<organism evidence="4 5">
    <name type="scientific">Roseateles aquae</name>
    <dbReference type="NCBI Taxonomy" id="3077235"/>
    <lineage>
        <taxon>Bacteria</taxon>
        <taxon>Pseudomonadati</taxon>
        <taxon>Pseudomonadota</taxon>
        <taxon>Betaproteobacteria</taxon>
        <taxon>Burkholderiales</taxon>
        <taxon>Sphaerotilaceae</taxon>
        <taxon>Roseateles</taxon>
    </lineage>
</organism>
<dbReference type="SUPFAM" id="SSF55874">
    <property type="entry name" value="ATPase domain of HSP90 chaperone/DNA topoisomerase II/histidine kinase"/>
    <property type="match status" value="1"/>
</dbReference>
<evidence type="ECO:0000256" key="1">
    <source>
        <dbReference type="ARBA" id="ARBA00000085"/>
    </source>
</evidence>
<feature type="domain" description="Histidine kinase" evidence="3">
    <location>
        <begin position="680"/>
        <end position="916"/>
    </location>
</feature>
<dbReference type="Pfam" id="PF13492">
    <property type="entry name" value="GAF_3"/>
    <property type="match status" value="1"/>
</dbReference>
<dbReference type="SUPFAM" id="SSF55781">
    <property type="entry name" value="GAF domain-like"/>
    <property type="match status" value="1"/>
</dbReference>
<dbReference type="EMBL" id="JAVXZY010000011">
    <property type="protein sequence ID" value="MDT9001863.1"/>
    <property type="molecule type" value="Genomic_DNA"/>
</dbReference>
<dbReference type="Gene3D" id="3.30.565.10">
    <property type="entry name" value="Histidine kinase-like ATPase, C-terminal domain"/>
    <property type="match status" value="1"/>
</dbReference>
<keyword evidence="5" id="KW-1185">Reference proteome</keyword>
<dbReference type="InterPro" id="IPR011990">
    <property type="entry name" value="TPR-like_helical_dom_sf"/>
</dbReference>
<sequence>MNYLVRNQLVQSWEVELAAAGTSAVPTALLLRLCWHLRQRDSTRSLELGQRLRAQLEAGDPEQQAALMRVLLAEAEITLLKAQPEAALLLCDEVLSVAERGGDDELLADASLLQAVLSEALHRSRPEQFDAALAAARRCGDAQRVSVIELRAAIVHCYRDPVAGRRLYAELAAREYDDPGIATWAHELQGTMAAQASDYGLAASARIQAFEEGLQSGQVERAITAAHNAAAAMHSLGELELALQWLQRAVELARRPAWPVSLALVLGQFGETLRMLGRLDAAGQQLQEAEAALQGLPQSRAYAILLRYISAWHEDRKDWPQALQRFEALERCAQRNGHPDLAINGCSGQARMLARLGQPLEAQAKALQALRLAEQSQHQLRQVEVMRVLAELHQQAELPPPPGIAADQAALHYLRTALALTQGLPGFRAPAELLEALAQALAARGEHAEACRMLRESGQAWARVHSEKADKRAIAMQAMQRTERARTEAEHQRQLTLELARRAEALQGANETMERLAAVGREITVEQGATALFATLDRHLRALLPAAGLVLAQLQSGGQTLLLRRSSPGGAKAAPQLLALAQAGELARAMWERRACSGPLDGGRLHAVPLLLGERCLGLLAVWLADDRELGAEQWQWLNSVAAFASIAIANAQAYEQLGEARQRLVAQARRVALGAMVAGVAHEVNTPLGNSMMAVSTLHEEALRLSGELQSRQLRRSSLAQYLERCAQAGDLLRRSLLRVLGLVQRYRQAGEQPLLAMRQPLLLAPLLRRAVEAARQVQEPAQGALPVDLAVAEDLWLDSRAEVLEQVLTQLIDNALRHGLAGRPAEDARLRLWVESGSRGRLRLHVSDNGVGIAAEHLDRVFDPFFSTRFGQGGSGLGLHLCRQWTHAWLDGELSLSSTPGQGSDFVLDLPAAAGAAAGD</sequence>
<dbReference type="SUPFAM" id="SSF47384">
    <property type="entry name" value="Homodimeric domain of signal transducing histidine kinase"/>
    <property type="match status" value="1"/>
</dbReference>
<dbReference type="InterPro" id="IPR003594">
    <property type="entry name" value="HATPase_dom"/>
</dbReference>
<evidence type="ECO:0000313" key="5">
    <source>
        <dbReference type="Proteomes" id="UP001246372"/>
    </source>
</evidence>
<dbReference type="PANTHER" id="PTHR43065">
    <property type="entry name" value="SENSOR HISTIDINE KINASE"/>
    <property type="match status" value="1"/>
</dbReference>
<dbReference type="GO" id="GO:0005524">
    <property type="term" value="F:ATP binding"/>
    <property type="evidence" value="ECO:0007669"/>
    <property type="project" value="UniProtKB-KW"/>
</dbReference>
<reference evidence="4" key="1">
    <citation type="submission" date="2023-09" db="EMBL/GenBank/DDBJ databases">
        <title>Paucibacter sp. APW11 Genome sequencing and assembly.</title>
        <authorList>
            <person name="Kim I."/>
        </authorList>
    </citation>
    <scope>NUCLEOTIDE SEQUENCE</scope>
    <source>
        <strain evidence="4">APW11</strain>
    </source>
</reference>
<dbReference type="Gene3D" id="1.10.287.130">
    <property type="match status" value="1"/>
</dbReference>
<proteinExistence type="predicted"/>
<name>A0ABU3PH48_9BURK</name>
<dbReference type="InterPro" id="IPR003018">
    <property type="entry name" value="GAF"/>
</dbReference>
<keyword evidence="4" id="KW-0547">Nucleotide-binding</keyword>
<comment type="catalytic activity">
    <reaction evidence="1">
        <text>ATP + protein L-histidine = ADP + protein N-phospho-L-histidine.</text>
        <dbReference type="EC" id="2.7.13.3"/>
    </reaction>
</comment>
<dbReference type="Proteomes" id="UP001246372">
    <property type="component" value="Unassembled WGS sequence"/>
</dbReference>
<keyword evidence="4" id="KW-0067">ATP-binding</keyword>
<dbReference type="InterPro" id="IPR036097">
    <property type="entry name" value="HisK_dim/P_sf"/>
</dbReference>
<gene>
    <name evidence="4" type="ORF">RQP53_21480</name>
</gene>
<dbReference type="InterPro" id="IPR005467">
    <property type="entry name" value="His_kinase_dom"/>
</dbReference>
<protein>
    <recommendedName>
        <fullName evidence="2">histidine kinase</fullName>
        <ecNumber evidence="2">2.7.13.3</ecNumber>
    </recommendedName>
</protein>
<dbReference type="InterPro" id="IPR004358">
    <property type="entry name" value="Sig_transdc_His_kin-like_C"/>
</dbReference>
<dbReference type="EC" id="2.7.13.3" evidence="2"/>
<dbReference type="InterPro" id="IPR029016">
    <property type="entry name" value="GAF-like_dom_sf"/>
</dbReference>
<comment type="caution">
    <text evidence="4">The sequence shown here is derived from an EMBL/GenBank/DDBJ whole genome shotgun (WGS) entry which is preliminary data.</text>
</comment>